<evidence type="ECO:0008006" key="3">
    <source>
        <dbReference type="Google" id="ProtNLM"/>
    </source>
</evidence>
<organism evidence="1 2">
    <name type="scientific">Ignatzschineria larvae DSM 13226</name>
    <dbReference type="NCBI Taxonomy" id="1111732"/>
    <lineage>
        <taxon>Bacteria</taxon>
        <taxon>Pseudomonadati</taxon>
        <taxon>Pseudomonadota</taxon>
        <taxon>Gammaproteobacteria</taxon>
        <taxon>Cardiobacteriales</taxon>
        <taxon>Ignatzschineriaceae</taxon>
        <taxon>Ignatzschineria</taxon>
    </lineage>
</organism>
<dbReference type="RefSeq" id="WP_026878529.1">
    <property type="nucleotide sequence ID" value="NZ_AZOD01000009.1"/>
</dbReference>
<gene>
    <name evidence="1" type="ORF">WMO13_06485</name>
</gene>
<keyword evidence="2" id="KW-1185">Reference proteome</keyword>
<accession>A0ABZ3BXC2</accession>
<evidence type="ECO:0000313" key="1">
    <source>
        <dbReference type="EMBL" id="WZW87027.1"/>
    </source>
</evidence>
<evidence type="ECO:0000313" key="2">
    <source>
        <dbReference type="Proteomes" id="UP001449178"/>
    </source>
</evidence>
<proteinExistence type="predicted"/>
<dbReference type="Proteomes" id="UP001449178">
    <property type="component" value="Chromosome"/>
</dbReference>
<dbReference type="EMBL" id="CP150637">
    <property type="protein sequence ID" value="WZW87027.1"/>
    <property type="molecule type" value="Genomic_DNA"/>
</dbReference>
<reference evidence="1 2" key="1">
    <citation type="submission" date="2024-03" db="EMBL/GenBank/DDBJ databases">
        <title>Complete Genome Sequence and Annotation of Ignatzschineria larvae DSM 13226.</title>
        <authorList>
            <person name="Cantrell E."/>
            <person name="Burcham Z.M."/>
        </authorList>
    </citation>
    <scope>NUCLEOTIDE SEQUENCE [LARGE SCALE GENOMIC DNA]</scope>
    <source>
        <strain evidence="1 2">DSM 13226</strain>
    </source>
</reference>
<protein>
    <recommendedName>
        <fullName evidence="3">DUF4747 domain-containing protein</fullName>
    </recommendedName>
</protein>
<sequence>MSVTKIKFELFRYQLLTSDQKMVQFFSDMKPAEDVREKKNEYFFEALRSINEWKDPAKKLEIISETIYSDDDFYVCKIGARKTLKYTDENFQENTTDDWPHVTVVVNNKPNVQIIAVSPNTKAFSSSNRVVGVMIETLQDILKSYGLVVYADPLFDKKRFWEIVEKHKGKIYSVKFEMISPNISNIRKTLDKQVLLARDECNAKKTLVELEADKGAALTLNEDNEYISGMVDYSSEGGGEIKIRARGERVITTKKQPRSVTVSVRDEDTQGDFFKETATKLFDKLKKIIK</sequence>
<name>A0ABZ3BXC2_9GAMM</name>